<keyword evidence="3" id="KW-0496">Mitochondrion</keyword>
<dbReference type="InterPro" id="IPR039603">
    <property type="entry name" value="Ribosomal_mS41"/>
</dbReference>
<dbReference type="OMA" id="GMWEDRR"/>
<gene>
    <name evidence="7" type="ORF">PAAG_00828</name>
</gene>
<protein>
    <recommendedName>
        <fullName evidence="4">Small ribosomal subunit protein mS41</fullName>
    </recommendedName>
</protein>
<evidence type="ECO:0000313" key="8">
    <source>
        <dbReference type="Proteomes" id="UP000002059"/>
    </source>
</evidence>
<sequence>MAVRNISLNTFFPRFLTSFTIFPSVSTSASSPSTLPSHRFIRHLHKVAQPVHVPPPTPFVPDLKTFLSLIGRNMVRFAPKFASWDELFTLSSAQMKDRGIEPPRSRRYLLRWRQRFRRGEYGVGGDFDHVVDGVAHLRVIEVARDTTQEKNDNTSSSHDGNDGSQKSDNIPPLTVTGSVMLSPGMKWAVVNLPPGETEPKEIPRPLKRYKDVRLVRGGVLRAPYLKVLKGTNGTAGTIQVQEGMWEDRRGHKIDGGERRQVEVRAKRKSEERKKAM</sequence>
<name>C1GQN3_PARBA</name>
<dbReference type="AlphaFoldDB" id="C1GQN3"/>
<organism evidence="7 8">
    <name type="scientific">Paracoccidioides lutzii (strain ATCC MYA-826 / Pb01)</name>
    <name type="common">Paracoccidioides brasiliensis</name>
    <dbReference type="NCBI Taxonomy" id="502779"/>
    <lineage>
        <taxon>Eukaryota</taxon>
        <taxon>Fungi</taxon>
        <taxon>Dikarya</taxon>
        <taxon>Ascomycota</taxon>
        <taxon>Pezizomycotina</taxon>
        <taxon>Eurotiomycetes</taxon>
        <taxon>Eurotiomycetidae</taxon>
        <taxon>Onygenales</taxon>
        <taxon>Ajellomycetaceae</taxon>
        <taxon>Paracoccidioides</taxon>
    </lineage>
</organism>
<dbReference type="VEuPathDB" id="FungiDB:PAAG_00828"/>
<feature type="region of interest" description="Disordered" evidence="5">
    <location>
        <begin position="144"/>
        <end position="175"/>
    </location>
</feature>
<evidence type="ECO:0000259" key="6">
    <source>
        <dbReference type="SMART" id="SM01238"/>
    </source>
</evidence>
<dbReference type="EMBL" id="KN293993">
    <property type="protein sequence ID" value="EEH37907.1"/>
    <property type="molecule type" value="Genomic_DNA"/>
</dbReference>
<dbReference type="STRING" id="502779.C1GQN3"/>
<reference evidence="7 8" key="1">
    <citation type="journal article" date="2011" name="PLoS Genet.">
        <title>Comparative genomic analysis of human fungal pathogens causing paracoccidioidomycosis.</title>
        <authorList>
            <person name="Desjardins C.A."/>
            <person name="Champion M.D."/>
            <person name="Holder J.W."/>
            <person name="Muszewska A."/>
            <person name="Goldberg J."/>
            <person name="Bailao A.M."/>
            <person name="Brigido M.M."/>
            <person name="Ferreira M.E."/>
            <person name="Garcia A.M."/>
            <person name="Grynberg M."/>
            <person name="Gujja S."/>
            <person name="Heiman D.I."/>
            <person name="Henn M.R."/>
            <person name="Kodira C.D."/>
            <person name="Leon-Narvaez H."/>
            <person name="Longo L.V."/>
            <person name="Ma L.J."/>
            <person name="Malavazi I."/>
            <person name="Matsuo A.L."/>
            <person name="Morais F.V."/>
            <person name="Pereira M."/>
            <person name="Rodriguez-Brito S."/>
            <person name="Sakthikumar S."/>
            <person name="Salem-Izacc S.M."/>
            <person name="Sykes S.M."/>
            <person name="Teixeira M.M."/>
            <person name="Vallejo M.C."/>
            <person name="Walter M.E."/>
            <person name="Yandava C."/>
            <person name="Young S."/>
            <person name="Zeng Q."/>
            <person name="Zucker J."/>
            <person name="Felipe M.S."/>
            <person name="Goldman G.H."/>
            <person name="Haas B.J."/>
            <person name="McEwen J.G."/>
            <person name="Nino-Vega G."/>
            <person name="Puccia R."/>
            <person name="San-Blas G."/>
            <person name="Soares C.M."/>
            <person name="Birren B.W."/>
            <person name="Cuomo C.A."/>
        </authorList>
    </citation>
    <scope>NUCLEOTIDE SEQUENCE [LARGE SCALE GENOMIC DNA]</scope>
    <source>
        <strain evidence="8">ATCC MYA-826 / Pb01</strain>
    </source>
</reference>
<feature type="region of interest" description="Disordered" evidence="5">
    <location>
        <begin position="248"/>
        <end position="276"/>
    </location>
</feature>
<dbReference type="GeneID" id="9100556"/>
<evidence type="ECO:0000256" key="3">
    <source>
        <dbReference type="ARBA" id="ARBA00023128"/>
    </source>
</evidence>
<dbReference type="eggNOG" id="ENOG502SCMV">
    <property type="taxonomic scope" value="Eukaryota"/>
</dbReference>
<dbReference type="PANTHER" id="PTHR28235:SF1">
    <property type="entry name" value="SMALL RIBOSOMAL SUBUNIT PROTEIN MS41"/>
    <property type="match status" value="1"/>
</dbReference>
<dbReference type="InterPro" id="IPR019083">
    <property type="entry name" value="SAM_Ribosomal_mS41"/>
</dbReference>
<keyword evidence="8" id="KW-1185">Reference proteome</keyword>
<dbReference type="OrthoDB" id="18595at2759"/>
<dbReference type="SMART" id="SM01238">
    <property type="entry name" value="IGR"/>
    <property type="match status" value="1"/>
</dbReference>
<dbReference type="HOGENOM" id="CLU_087049_0_0_1"/>
<dbReference type="PANTHER" id="PTHR28235">
    <property type="entry name" value="PROTEIN FYV4, MITOCHONDRIAL"/>
    <property type="match status" value="1"/>
</dbReference>
<feature type="compositionally biased region" description="Polar residues" evidence="5">
    <location>
        <begin position="153"/>
        <end position="168"/>
    </location>
</feature>
<comment type="subcellular location">
    <subcellularLocation>
        <location evidence="1">Mitochondrion</location>
    </subcellularLocation>
</comment>
<evidence type="ECO:0000256" key="4">
    <source>
        <dbReference type="ARBA" id="ARBA00035129"/>
    </source>
</evidence>
<dbReference type="RefSeq" id="XP_002796969.1">
    <property type="nucleotide sequence ID" value="XM_002796923.2"/>
</dbReference>
<evidence type="ECO:0000256" key="2">
    <source>
        <dbReference type="ARBA" id="ARBA00010492"/>
    </source>
</evidence>
<dbReference type="Pfam" id="PF09597">
    <property type="entry name" value="SAM_Ribosomal_mS41"/>
    <property type="match status" value="1"/>
</dbReference>
<feature type="domain" description="Small ribosomal subunit protein mS41 SAM" evidence="6">
    <location>
        <begin position="63"/>
        <end position="119"/>
    </location>
</feature>
<dbReference type="Proteomes" id="UP000002059">
    <property type="component" value="Partially assembled WGS sequence"/>
</dbReference>
<accession>C1GQN3</accession>
<evidence type="ECO:0000256" key="1">
    <source>
        <dbReference type="ARBA" id="ARBA00004173"/>
    </source>
</evidence>
<evidence type="ECO:0000256" key="5">
    <source>
        <dbReference type="SAM" id="MobiDB-lite"/>
    </source>
</evidence>
<dbReference type="GO" id="GO:0005739">
    <property type="term" value="C:mitochondrion"/>
    <property type="evidence" value="ECO:0007669"/>
    <property type="project" value="UniProtKB-SubCell"/>
</dbReference>
<evidence type="ECO:0000313" key="7">
    <source>
        <dbReference type="EMBL" id="EEH37907.1"/>
    </source>
</evidence>
<proteinExistence type="inferred from homology"/>
<dbReference type="KEGG" id="pbl:PAAG_00828"/>
<comment type="similarity">
    <text evidence="2">Belongs to the mitochondrion-specific ribosomal protein mS41 family.</text>
</comment>